<organism evidence="7 8">
    <name type="scientific">Solitalea koreensis</name>
    <dbReference type="NCBI Taxonomy" id="543615"/>
    <lineage>
        <taxon>Bacteria</taxon>
        <taxon>Pseudomonadati</taxon>
        <taxon>Bacteroidota</taxon>
        <taxon>Sphingobacteriia</taxon>
        <taxon>Sphingobacteriales</taxon>
        <taxon>Sphingobacteriaceae</taxon>
        <taxon>Solitalea</taxon>
    </lineage>
</organism>
<evidence type="ECO:0000256" key="3">
    <source>
        <dbReference type="ARBA" id="ARBA00023004"/>
    </source>
</evidence>
<evidence type="ECO:0000313" key="8">
    <source>
        <dbReference type="Proteomes" id="UP000315971"/>
    </source>
</evidence>
<protein>
    <submittedName>
        <fullName evidence="7">Cytochrome c</fullName>
    </submittedName>
</protein>
<name>A0A521BR55_9SPHI</name>
<evidence type="ECO:0000256" key="1">
    <source>
        <dbReference type="ARBA" id="ARBA00022617"/>
    </source>
</evidence>
<keyword evidence="8" id="KW-1185">Reference proteome</keyword>
<feature type="domain" description="Cytochrome c" evidence="6">
    <location>
        <begin position="41"/>
        <end position="183"/>
    </location>
</feature>
<keyword evidence="1 4" id="KW-0349">Heme</keyword>
<proteinExistence type="predicted"/>
<dbReference type="EMBL" id="FXSZ01000002">
    <property type="protein sequence ID" value="SMO49636.1"/>
    <property type="molecule type" value="Genomic_DNA"/>
</dbReference>
<gene>
    <name evidence="7" type="ORF">SAMN06265350_102479</name>
</gene>
<dbReference type="GO" id="GO:0046872">
    <property type="term" value="F:metal ion binding"/>
    <property type="evidence" value="ECO:0007669"/>
    <property type="project" value="UniProtKB-KW"/>
</dbReference>
<accession>A0A521BR55</accession>
<dbReference type="RefSeq" id="WP_246085429.1">
    <property type="nucleotide sequence ID" value="NZ_FXSZ01000002.1"/>
</dbReference>
<feature type="chain" id="PRO_5021890878" evidence="5">
    <location>
        <begin position="24"/>
        <end position="204"/>
    </location>
</feature>
<sequence length="204" mass="22648">MKKQQFRLLIPFLLIGIISALTYCTNNQQKKEESMDPSKEQLVERGKYLVTISSCNDCHSPKIMTPQGPIDDTTKLLSGHPIGSKLPQLGPKATDPTAWIQMTQDGTAFIGPWGISYAANLTPDETTGLGAWTEEVFIKTLRTGKHLGLQEGRQILPPMPWYNINKMTDDDLKAVYAYLHSLPPITNQVPNPVSPEDVAKMVTQ</sequence>
<dbReference type="PANTHER" id="PTHR35008">
    <property type="entry name" value="BLL4482 PROTEIN-RELATED"/>
    <property type="match status" value="1"/>
</dbReference>
<evidence type="ECO:0000256" key="2">
    <source>
        <dbReference type="ARBA" id="ARBA00022723"/>
    </source>
</evidence>
<keyword evidence="2 4" id="KW-0479">Metal-binding</keyword>
<reference evidence="7 8" key="1">
    <citation type="submission" date="2017-05" db="EMBL/GenBank/DDBJ databases">
        <authorList>
            <person name="Varghese N."/>
            <person name="Submissions S."/>
        </authorList>
    </citation>
    <scope>NUCLEOTIDE SEQUENCE [LARGE SCALE GENOMIC DNA]</scope>
    <source>
        <strain evidence="7 8">DSM 21342</strain>
    </source>
</reference>
<evidence type="ECO:0000256" key="4">
    <source>
        <dbReference type="PROSITE-ProRule" id="PRU00433"/>
    </source>
</evidence>
<evidence type="ECO:0000256" key="5">
    <source>
        <dbReference type="SAM" id="SignalP"/>
    </source>
</evidence>
<dbReference type="InterPro" id="IPR009056">
    <property type="entry name" value="Cyt_c-like_dom"/>
</dbReference>
<dbReference type="InterPro" id="IPR036909">
    <property type="entry name" value="Cyt_c-like_dom_sf"/>
</dbReference>
<dbReference type="InterPro" id="IPR051459">
    <property type="entry name" value="Cytochrome_c-type_DH"/>
</dbReference>
<dbReference type="PROSITE" id="PS51007">
    <property type="entry name" value="CYTC"/>
    <property type="match status" value="1"/>
</dbReference>
<feature type="signal peptide" evidence="5">
    <location>
        <begin position="1"/>
        <end position="23"/>
    </location>
</feature>
<dbReference type="GO" id="GO:0020037">
    <property type="term" value="F:heme binding"/>
    <property type="evidence" value="ECO:0007669"/>
    <property type="project" value="InterPro"/>
</dbReference>
<dbReference type="Pfam" id="PF00034">
    <property type="entry name" value="Cytochrom_C"/>
    <property type="match status" value="1"/>
</dbReference>
<dbReference type="SUPFAM" id="SSF46626">
    <property type="entry name" value="Cytochrome c"/>
    <property type="match status" value="1"/>
</dbReference>
<dbReference type="PANTHER" id="PTHR35008:SF8">
    <property type="entry name" value="ALCOHOL DEHYDROGENASE CYTOCHROME C SUBUNIT"/>
    <property type="match status" value="1"/>
</dbReference>
<dbReference type="Proteomes" id="UP000315971">
    <property type="component" value="Unassembled WGS sequence"/>
</dbReference>
<dbReference type="AlphaFoldDB" id="A0A521BR55"/>
<evidence type="ECO:0000259" key="6">
    <source>
        <dbReference type="PROSITE" id="PS51007"/>
    </source>
</evidence>
<dbReference type="Gene3D" id="1.10.760.10">
    <property type="entry name" value="Cytochrome c-like domain"/>
    <property type="match status" value="1"/>
</dbReference>
<evidence type="ECO:0000313" key="7">
    <source>
        <dbReference type="EMBL" id="SMO49636.1"/>
    </source>
</evidence>
<keyword evidence="3 4" id="KW-0408">Iron</keyword>
<keyword evidence="5" id="KW-0732">Signal</keyword>
<dbReference type="GO" id="GO:0009055">
    <property type="term" value="F:electron transfer activity"/>
    <property type="evidence" value="ECO:0007669"/>
    <property type="project" value="InterPro"/>
</dbReference>